<name>A0A6B2G721_MYXSQ</name>
<evidence type="ECO:0000256" key="1">
    <source>
        <dbReference type="ARBA" id="ARBA00004141"/>
    </source>
</evidence>
<evidence type="ECO:0000256" key="5">
    <source>
        <dbReference type="ARBA" id="ARBA00022833"/>
    </source>
</evidence>
<dbReference type="InterPro" id="IPR013083">
    <property type="entry name" value="Znf_RING/FYVE/PHD"/>
</dbReference>
<accession>A0A6B2G721</accession>
<comment type="subcellular location">
    <subcellularLocation>
        <location evidence="1">Membrane</location>
        <topology evidence="1">Multi-pass membrane protein</topology>
    </subcellularLocation>
</comment>
<evidence type="ECO:0000256" key="8">
    <source>
        <dbReference type="PROSITE-ProRule" id="PRU00175"/>
    </source>
</evidence>
<evidence type="ECO:0000256" key="6">
    <source>
        <dbReference type="ARBA" id="ARBA00022989"/>
    </source>
</evidence>
<sequence length="311" mass="35710">MEPNVSSELNFVDDHQSHNGPHLILMPIMILSIIATQYFLKYWQKNYFNSYFKATLFLMWILPIIFSIYNLVFKMILFWSIYTAAVFYLLQRVRKNPLSITTPRLVYSSYLYCHLLSELAVSLSLPLFIISVFSTNETTSYLTLQFSFTLLFCGLYYGLLTRDIACLLTDIICIRLGMVSSTEIPKTLAASNICALCGLLIVDTKNDHDEINVSCVPGIDLSTLTSGDRIIKLDCGHQFHDFCIRGWILIGKKDSCPSCRENVNLRKNFVNPWEVSNLYYGDILYVLRYLLAWHPLLAFSLYGISKLFGLN</sequence>
<feature type="transmembrane region" description="Helical" evidence="9">
    <location>
        <begin position="20"/>
        <end position="40"/>
    </location>
</feature>
<dbReference type="SUPFAM" id="SSF57850">
    <property type="entry name" value="RING/U-box"/>
    <property type="match status" value="1"/>
</dbReference>
<dbReference type="PANTHER" id="PTHR13407:SF0">
    <property type="entry name" value="FI05221P"/>
    <property type="match status" value="1"/>
</dbReference>
<dbReference type="PANTHER" id="PTHR13407">
    <property type="entry name" value="RNF121 PROTEIN"/>
    <property type="match status" value="1"/>
</dbReference>
<keyword evidence="4 8" id="KW-0863">Zinc-finger</keyword>
<dbReference type="SMART" id="SM00184">
    <property type="entry name" value="RING"/>
    <property type="match status" value="1"/>
</dbReference>
<evidence type="ECO:0000256" key="7">
    <source>
        <dbReference type="ARBA" id="ARBA00023136"/>
    </source>
</evidence>
<keyword evidence="6 9" id="KW-1133">Transmembrane helix</keyword>
<dbReference type="GO" id="GO:0061630">
    <property type="term" value="F:ubiquitin protein ligase activity"/>
    <property type="evidence" value="ECO:0007669"/>
    <property type="project" value="TreeGrafter"/>
</dbReference>
<evidence type="ECO:0000313" key="11">
    <source>
        <dbReference type="EMBL" id="NDJ96553.1"/>
    </source>
</evidence>
<reference evidence="11" key="1">
    <citation type="submission" date="2018-11" db="EMBL/GenBank/DDBJ databases">
        <title>Myxobolus squamalis genome and transcriptome.</title>
        <authorList>
            <person name="Yahalomi D."/>
            <person name="Atkinson S.D."/>
            <person name="Neuhof M."/>
            <person name="Chang E.S."/>
            <person name="Philippe H."/>
            <person name="Cartwright P."/>
            <person name="Bartholomew J.L."/>
            <person name="Huchon D."/>
        </authorList>
    </citation>
    <scope>NUCLEOTIDE SEQUENCE</scope>
    <source>
        <strain evidence="11">71B08</strain>
        <tissue evidence="11">Whole</tissue>
    </source>
</reference>
<feature type="transmembrane region" description="Helical" evidence="9">
    <location>
        <begin position="47"/>
        <end position="66"/>
    </location>
</feature>
<dbReference type="InterPro" id="IPR040176">
    <property type="entry name" value="RNF121/RNF175"/>
</dbReference>
<keyword evidence="3" id="KW-0479">Metal-binding</keyword>
<dbReference type="GO" id="GO:0008270">
    <property type="term" value="F:zinc ion binding"/>
    <property type="evidence" value="ECO:0007669"/>
    <property type="project" value="UniProtKB-KW"/>
</dbReference>
<protein>
    <submittedName>
        <fullName evidence="11">RING finger protein 121 (Trinotate prediction)</fullName>
    </submittedName>
</protein>
<dbReference type="AlphaFoldDB" id="A0A6B2G721"/>
<feature type="domain" description="RING-type" evidence="10">
    <location>
        <begin position="194"/>
        <end position="260"/>
    </location>
</feature>
<dbReference type="Gene3D" id="3.30.40.10">
    <property type="entry name" value="Zinc/RING finger domain, C3HC4 (zinc finger)"/>
    <property type="match status" value="1"/>
</dbReference>
<feature type="transmembrane region" description="Helical" evidence="9">
    <location>
        <begin position="286"/>
        <end position="305"/>
    </location>
</feature>
<evidence type="ECO:0000256" key="4">
    <source>
        <dbReference type="ARBA" id="ARBA00022771"/>
    </source>
</evidence>
<dbReference type="EMBL" id="GHBR01001233">
    <property type="protein sequence ID" value="NDJ96553.1"/>
    <property type="molecule type" value="Transcribed_RNA"/>
</dbReference>
<keyword evidence="5" id="KW-0862">Zinc</keyword>
<evidence type="ECO:0000256" key="2">
    <source>
        <dbReference type="ARBA" id="ARBA00022692"/>
    </source>
</evidence>
<evidence type="ECO:0000256" key="3">
    <source>
        <dbReference type="ARBA" id="ARBA00022723"/>
    </source>
</evidence>
<proteinExistence type="predicted"/>
<dbReference type="GO" id="GO:0005789">
    <property type="term" value="C:endoplasmic reticulum membrane"/>
    <property type="evidence" value="ECO:0007669"/>
    <property type="project" value="TreeGrafter"/>
</dbReference>
<evidence type="ECO:0000256" key="9">
    <source>
        <dbReference type="SAM" id="Phobius"/>
    </source>
</evidence>
<organism evidence="11">
    <name type="scientific">Myxobolus squamalis</name>
    <name type="common">Myxosporean</name>
    <dbReference type="NCBI Taxonomy" id="59785"/>
    <lineage>
        <taxon>Eukaryota</taxon>
        <taxon>Metazoa</taxon>
        <taxon>Cnidaria</taxon>
        <taxon>Myxozoa</taxon>
        <taxon>Myxosporea</taxon>
        <taxon>Bivalvulida</taxon>
        <taxon>Platysporina</taxon>
        <taxon>Myxobolidae</taxon>
        <taxon>Myxobolus</taxon>
    </lineage>
</organism>
<dbReference type="GO" id="GO:0000139">
    <property type="term" value="C:Golgi membrane"/>
    <property type="evidence" value="ECO:0007669"/>
    <property type="project" value="TreeGrafter"/>
</dbReference>
<dbReference type="PROSITE" id="PS50089">
    <property type="entry name" value="ZF_RING_2"/>
    <property type="match status" value="1"/>
</dbReference>
<keyword evidence="2 9" id="KW-0812">Transmembrane</keyword>
<feature type="transmembrane region" description="Helical" evidence="9">
    <location>
        <begin position="111"/>
        <end position="133"/>
    </location>
</feature>
<feature type="transmembrane region" description="Helical" evidence="9">
    <location>
        <begin position="139"/>
        <end position="159"/>
    </location>
</feature>
<dbReference type="InterPro" id="IPR001841">
    <property type="entry name" value="Znf_RING"/>
</dbReference>
<keyword evidence="7 9" id="KW-0472">Membrane</keyword>
<dbReference type="Pfam" id="PF13639">
    <property type="entry name" value="zf-RING_2"/>
    <property type="match status" value="1"/>
</dbReference>
<dbReference type="GO" id="GO:0036503">
    <property type="term" value="P:ERAD pathway"/>
    <property type="evidence" value="ECO:0007669"/>
    <property type="project" value="TreeGrafter"/>
</dbReference>
<evidence type="ECO:0000259" key="10">
    <source>
        <dbReference type="PROSITE" id="PS50089"/>
    </source>
</evidence>
<feature type="transmembrane region" description="Helical" evidence="9">
    <location>
        <begin position="72"/>
        <end position="90"/>
    </location>
</feature>